<evidence type="ECO:0000313" key="1">
    <source>
        <dbReference type="EMBL" id="NKE09626.1"/>
    </source>
</evidence>
<organism evidence="1 2">
    <name type="scientific">Kocuria subflava</name>
    <dbReference type="NCBI Taxonomy" id="1736139"/>
    <lineage>
        <taxon>Bacteria</taxon>
        <taxon>Bacillati</taxon>
        <taxon>Actinomycetota</taxon>
        <taxon>Actinomycetes</taxon>
        <taxon>Micrococcales</taxon>
        <taxon>Micrococcaceae</taxon>
        <taxon>Kocuria</taxon>
    </lineage>
</organism>
<dbReference type="EMBL" id="JAAVUN010000010">
    <property type="protein sequence ID" value="NKE09626.1"/>
    <property type="molecule type" value="Genomic_DNA"/>
</dbReference>
<dbReference type="PANTHER" id="PTHR31793:SF24">
    <property type="entry name" value="LONG-CHAIN ACYL-COA THIOESTERASE FADM"/>
    <property type="match status" value="1"/>
</dbReference>
<dbReference type="SUPFAM" id="SSF54637">
    <property type="entry name" value="Thioesterase/thiol ester dehydrase-isomerase"/>
    <property type="match status" value="1"/>
</dbReference>
<dbReference type="CDD" id="cd00586">
    <property type="entry name" value="4HBT"/>
    <property type="match status" value="1"/>
</dbReference>
<comment type="caution">
    <text evidence="1">The sequence shown here is derived from an EMBL/GenBank/DDBJ whole genome shotgun (WGS) entry which is preliminary data.</text>
</comment>
<dbReference type="PANTHER" id="PTHR31793">
    <property type="entry name" value="4-HYDROXYBENZOYL-COA THIOESTERASE FAMILY MEMBER"/>
    <property type="match status" value="1"/>
</dbReference>
<proteinExistence type="predicted"/>
<gene>
    <name evidence="1" type="ORF">GTW58_06675</name>
</gene>
<keyword evidence="2" id="KW-1185">Reference proteome</keyword>
<dbReference type="GO" id="GO:0047617">
    <property type="term" value="F:fatty acyl-CoA hydrolase activity"/>
    <property type="evidence" value="ECO:0007669"/>
    <property type="project" value="TreeGrafter"/>
</dbReference>
<accession>A0A846U7P7</accession>
<dbReference type="AlphaFoldDB" id="A0A846U7P7"/>
<dbReference type="InterPro" id="IPR050563">
    <property type="entry name" value="4-hydroxybenzoyl-CoA_TE"/>
</dbReference>
<dbReference type="RefSeq" id="WP_047692477.1">
    <property type="nucleotide sequence ID" value="NZ_JAAVUN010000010.1"/>
</dbReference>
<dbReference type="Pfam" id="PF13279">
    <property type="entry name" value="4HBT_2"/>
    <property type="match status" value="1"/>
</dbReference>
<dbReference type="Gene3D" id="3.10.129.10">
    <property type="entry name" value="Hotdog Thioesterase"/>
    <property type="match status" value="1"/>
</dbReference>
<protein>
    <submittedName>
        <fullName evidence="1">Acyl-CoA thioesterase</fullName>
    </submittedName>
</protein>
<evidence type="ECO:0000313" key="2">
    <source>
        <dbReference type="Proteomes" id="UP000521379"/>
    </source>
</evidence>
<sequence length="160" mass="18154">MTSLSVPIHMRFSDIDSYGHANNVVQLQYLEDARVRLSEMPIHGLEGIPEGTSFRKLTGQRLTVVGRQEVEYTAQLHYRLEPIEVKIWVSNIGGSSYVLNYHLQDHDGGTIFAMAQSTTVQIGRESGRPEALSQEQITFLKAYSAQPVHFRRRPEHPQAH</sequence>
<name>A0A846U7P7_9MICC</name>
<reference evidence="1 2" key="1">
    <citation type="submission" date="2020-02" db="EMBL/GenBank/DDBJ databases">
        <authorList>
            <person name="Sun Q."/>
        </authorList>
    </citation>
    <scope>NUCLEOTIDE SEQUENCE [LARGE SCALE GENOMIC DNA]</scope>
    <source>
        <strain evidence="1 2">YIM 13062</strain>
    </source>
</reference>
<dbReference type="Proteomes" id="UP000521379">
    <property type="component" value="Unassembled WGS sequence"/>
</dbReference>
<dbReference type="InterPro" id="IPR029069">
    <property type="entry name" value="HotDog_dom_sf"/>
</dbReference>